<evidence type="ECO:0000313" key="2">
    <source>
        <dbReference type="EMBL" id="GFO38850.1"/>
    </source>
</evidence>
<dbReference type="EMBL" id="BLXT01007365">
    <property type="protein sequence ID" value="GFO38850.1"/>
    <property type="molecule type" value="Genomic_DNA"/>
</dbReference>
<feature type="region of interest" description="Disordered" evidence="1">
    <location>
        <begin position="1"/>
        <end position="20"/>
    </location>
</feature>
<protein>
    <submittedName>
        <fullName evidence="2">Uncharacterized protein</fullName>
    </submittedName>
</protein>
<name>A0AAV4D4E2_9GAST</name>
<evidence type="ECO:0000256" key="1">
    <source>
        <dbReference type="SAM" id="MobiDB-lite"/>
    </source>
</evidence>
<organism evidence="2 3">
    <name type="scientific">Plakobranchus ocellatus</name>
    <dbReference type="NCBI Taxonomy" id="259542"/>
    <lineage>
        <taxon>Eukaryota</taxon>
        <taxon>Metazoa</taxon>
        <taxon>Spiralia</taxon>
        <taxon>Lophotrochozoa</taxon>
        <taxon>Mollusca</taxon>
        <taxon>Gastropoda</taxon>
        <taxon>Heterobranchia</taxon>
        <taxon>Euthyneura</taxon>
        <taxon>Panpulmonata</taxon>
        <taxon>Sacoglossa</taxon>
        <taxon>Placobranchoidea</taxon>
        <taxon>Plakobranchidae</taxon>
        <taxon>Plakobranchus</taxon>
    </lineage>
</organism>
<dbReference type="AlphaFoldDB" id="A0AAV4D4E2"/>
<dbReference type="Proteomes" id="UP000735302">
    <property type="component" value="Unassembled WGS sequence"/>
</dbReference>
<accession>A0AAV4D4E2</accession>
<proteinExistence type="predicted"/>
<gene>
    <name evidence="2" type="ORF">PoB_006535500</name>
</gene>
<evidence type="ECO:0000313" key="3">
    <source>
        <dbReference type="Proteomes" id="UP000735302"/>
    </source>
</evidence>
<sequence>MHQEGPSDKIDLAHESEDPVMEDIQFLQEPSTSPTSPISLDTSAATSNSVVELMDGSDVSIEDFNTNNRS</sequence>
<comment type="caution">
    <text evidence="2">The sequence shown here is derived from an EMBL/GenBank/DDBJ whole genome shotgun (WGS) entry which is preliminary data.</text>
</comment>
<keyword evidence="3" id="KW-1185">Reference proteome</keyword>
<reference evidence="2 3" key="1">
    <citation type="journal article" date="2021" name="Elife">
        <title>Chloroplast acquisition without the gene transfer in kleptoplastic sea slugs, Plakobranchus ocellatus.</title>
        <authorList>
            <person name="Maeda T."/>
            <person name="Takahashi S."/>
            <person name="Yoshida T."/>
            <person name="Shimamura S."/>
            <person name="Takaki Y."/>
            <person name="Nagai Y."/>
            <person name="Toyoda A."/>
            <person name="Suzuki Y."/>
            <person name="Arimoto A."/>
            <person name="Ishii H."/>
            <person name="Satoh N."/>
            <person name="Nishiyama T."/>
            <person name="Hasebe M."/>
            <person name="Maruyama T."/>
            <person name="Minagawa J."/>
            <person name="Obokata J."/>
            <person name="Shigenobu S."/>
        </authorList>
    </citation>
    <scope>NUCLEOTIDE SEQUENCE [LARGE SCALE GENOMIC DNA]</scope>
</reference>
<feature type="compositionally biased region" description="Basic and acidic residues" evidence="1">
    <location>
        <begin position="1"/>
        <end position="17"/>
    </location>
</feature>